<gene>
    <name evidence="1" type="ORF">A2717_04295</name>
</gene>
<evidence type="ECO:0000313" key="2">
    <source>
        <dbReference type="Proteomes" id="UP000177610"/>
    </source>
</evidence>
<organism evidence="1 2">
    <name type="scientific">Candidatus Doudnabacteria bacterium RIFCSPHIGHO2_01_FULL_41_86</name>
    <dbReference type="NCBI Taxonomy" id="1817821"/>
    <lineage>
        <taxon>Bacteria</taxon>
        <taxon>Candidatus Doudnaibacteriota</taxon>
    </lineage>
</organism>
<sequence>MNLQTSELDFDEEIDQGQDELEEIIEKLTAECEQVFENAENSKILDEVFELARANYEKDRQGWNDFFSELKFELIGTDDEDNIHDIAQHYLRKAKLELS</sequence>
<dbReference type="Proteomes" id="UP000177610">
    <property type="component" value="Unassembled WGS sequence"/>
</dbReference>
<accession>A0A1F5N890</accession>
<comment type="caution">
    <text evidence="1">The sequence shown here is derived from an EMBL/GenBank/DDBJ whole genome shotgun (WGS) entry which is preliminary data.</text>
</comment>
<dbReference type="STRING" id="1817821.A2717_04295"/>
<dbReference type="AlphaFoldDB" id="A0A1F5N890"/>
<evidence type="ECO:0000313" key="1">
    <source>
        <dbReference type="EMBL" id="OGE73808.1"/>
    </source>
</evidence>
<proteinExistence type="predicted"/>
<protein>
    <submittedName>
        <fullName evidence="1">Uncharacterized protein</fullName>
    </submittedName>
</protein>
<dbReference type="EMBL" id="MFEH01000005">
    <property type="protein sequence ID" value="OGE73808.1"/>
    <property type="molecule type" value="Genomic_DNA"/>
</dbReference>
<name>A0A1F5N890_9BACT</name>
<reference evidence="1 2" key="1">
    <citation type="journal article" date="2016" name="Nat. Commun.">
        <title>Thousands of microbial genomes shed light on interconnected biogeochemical processes in an aquifer system.</title>
        <authorList>
            <person name="Anantharaman K."/>
            <person name="Brown C.T."/>
            <person name="Hug L.A."/>
            <person name="Sharon I."/>
            <person name="Castelle C.J."/>
            <person name="Probst A.J."/>
            <person name="Thomas B.C."/>
            <person name="Singh A."/>
            <person name="Wilkins M.J."/>
            <person name="Karaoz U."/>
            <person name="Brodie E.L."/>
            <person name="Williams K.H."/>
            <person name="Hubbard S.S."/>
            <person name="Banfield J.F."/>
        </authorList>
    </citation>
    <scope>NUCLEOTIDE SEQUENCE [LARGE SCALE GENOMIC DNA]</scope>
</reference>